<proteinExistence type="predicted"/>
<evidence type="ECO:0000313" key="2">
    <source>
        <dbReference type="Proteomes" id="UP000236500"/>
    </source>
</evidence>
<dbReference type="RefSeq" id="WP_052165010.1">
    <property type="nucleotide sequence ID" value="NZ_JNFB01000012.1"/>
</dbReference>
<reference evidence="1 2" key="1">
    <citation type="submission" date="2016-11" db="EMBL/GenBank/DDBJ databases">
        <title>Whole Genome Sequence of Listeria newyorkensis.</title>
        <authorList>
            <person name="Frink S."/>
            <person name="Morales C."/>
            <person name="Kiang D."/>
        </authorList>
    </citation>
    <scope>NUCLEOTIDE SEQUENCE [LARGE SCALE GENOMIC DNA]</scope>
    <source>
        <strain evidence="1 2">F1604011-044</strain>
    </source>
</reference>
<protein>
    <submittedName>
        <fullName evidence="1">Uncharacterized protein</fullName>
    </submittedName>
</protein>
<dbReference type="EMBL" id="MPDH01000005">
    <property type="protein sequence ID" value="PNP93117.1"/>
    <property type="molecule type" value="Genomic_DNA"/>
</dbReference>
<evidence type="ECO:0000313" key="1">
    <source>
        <dbReference type="EMBL" id="PNP93117.1"/>
    </source>
</evidence>
<organism evidence="1 2">
    <name type="scientific">Listeria newyorkensis</name>
    <dbReference type="NCBI Taxonomy" id="1497681"/>
    <lineage>
        <taxon>Bacteria</taxon>
        <taxon>Bacillati</taxon>
        <taxon>Bacillota</taxon>
        <taxon>Bacilli</taxon>
        <taxon>Bacillales</taxon>
        <taxon>Listeriaceae</taxon>
        <taxon>Listeria</taxon>
    </lineage>
</organism>
<keyword evidence="2" id="KW-1185">Reference proteome</keyword>
<gene>
    <name evidence="1" type="ORF">BMT55_06740</name>
</gene>
<dbReference type="Proteomes" id="UP000236500">
    <property type="component" value="Unassembled WGS sequence"/>
</dbReference>
<sequence length="140" mass="16111">MSNFSMVKVNGLLEDWAKREVGLQNFTVEHILSALSLPDDDYEAVFLFLRNKVGNELELKKMLLCPDGHKNQVVDLDTNVSEIYTDCMFCEEEDYDPFWVFVFSFSDNYQQDARKHASTDEKKKVVEYLSLVNIGAVNGL</sequence>
<comment type="caution">
    <text evidence="1">The sequence shown here is derived from an EMBL/GenBank/DDBJ whole genome shotgun (WGS) entry which is preliminary data.</text>
</comment>
<accession>A0ABX4XPK1</accession>
<name>A0ABX4XPK1_9LIST</name>